<dbReference type="Proteomes" id="UP000770785">
    <property type="component" value="Unassembled WGS sequence"/>
</dbReference>
<keyword evidence="4 6" id="KW-1133">Transmembrane helix</keyword>
<organism evidence="7 8">
    <name type="scientific">Neolewinella antarctica</name>
    <dbReference type="NCBI Taxonomy" id="442734"/>
    <lineage>
        <taxon>Bacteria</taxon>
        <taxon>Pseudomonadati</taxon>
        <taxon>Bacteroidota</taxon>
        <taxon>Saprospiria</taxon>
        <taxon>Saprospirales</taxon>
        <taxon>Lewinellaceae</taxon>
        <taxon>Neolewinella</taxon>
    </lineage>
</organism>
<gene>
    <name evidence="7" type="ORF">GGR27_001712</name>
</gene>
<evidence type="ECO:0000256" key="5">
    <source>
        <dbReference type="ARBA" id="ARBA00023136"/>
    </source>
</evidence>
<evidence type="ECO:0000313" key="8">
    <source>
        <dbReference type="Proteomes" id="UP000770785"/>
    </source>
</evidence>
<feature type="transmembrane region" description="Helical" evidence="6">
    <location>
        <begin position="285"/>
        <end position="309"/>
    </location>
</feature>
<feature type="transmembrane region" description="Helical" evidence="6">
    <location>
        <begin position="115"/>
        <end position="134"/>
    </location>
</feature>
<feature type="transmembrane region" description="Helical" evidence="6">
    <location>
        <begin position="241"/>
        <end position="265"/>
    </location>
</feature>
<dbReference type="PANTHER" id="PTHR30250:SF11">
    <property type="entry name" value="O-ANTIGEN TRANSPORTER-RELATED"/>
    <property type="match status" value="1"/>
</dbReference>
<feature type="transmembrane region" description="Helical" evidence="6">
    <location>
        <begin position="12"/>
        <end position="35"/>
    </location>
</feature>
<feature type="transmembrane region" description="Helical" evidence="6">
    <location>
        <begin position="473"/>
        <end position="490"/>
    </location>
</feature>
<feature type="transmembrane region" description="Helical" evidence="6">
    <location>
        <begin position="418"/>
        <end position="438"/>
    </location>
</feature>
<evidence type="ECO:0000256" key="1">
    <source>
        <dbReference type="ARBA" id="ARBA00004651"/>
    </source>
</evidence>
<keyword evidence="5 6" id="KW-0472">Membrane</keyword>
<keyword evidence="3 6" id="KW-0812">Transmembrane</keyword>
<proteinExistence type="predicted"/>
<dbReference type="PANTHER" id="PTHR30250">
    <property type="entry name" value="PST FAMILY PREDICTED COLANIC ACID TRANSPORTER"/>
    <property type="match status" value="1"/>
</dbReference>
<keyword evidence="2" id="KW-1003">Cell membrane</keyword>
<evidence type="ECO:0000256" key="6">
    <source>
        <dbReference type="SAM" id="Phobius"/>
    </source>
</evidence>
<feature type="transmembrane region" description="Helical" evidence="6">
    <location>
        <begin position="146"/>
        <end position="167"/>
    </location>
</feature>
<comment type="caution">
    <text evidence="7">The sequence shown here is derived from an EMBL/GenBank/DDBJ whole genome shotgun (WGS) entry which is preliminary data.</text>
</comment>
<feature type="transmembrane region" description="Helical" evidence="6">
    <location>
        <begin position="392"/>
        <end position="412"/>
    </location>
</feature>
<protein>
    <submittedName>
        <fullName evidence="7">O-antigen/teichoic acid export membrane protein</fullName>
    </submittedName>
</protein>
<dbReference type="EMBL" id="JAATJH010000002">
    <property type="protein sequence ID" value="NJC26213.1"/>
    <property type="molecule type" value="Genomic_DNA"/>
</dbReference>
<reference evidence="7 8" key="1">
    <citation type="submission" date="2020-03" db="EMBL/GenBank/DDBJ databases">
        <title>Genomic Encyclopedia of Type Strains, Phase IV (KMG-IV): sequencing the most valuable type-strain genomes for metagenomic binning, comparative biology and taxonomic classification.</title>
        <authorList>
            <person name="Goeker M."/>
        </authorList>
    </citation>
    <scope>NUCLEOTIDE SEQUENCE [LARGE SCALE GENOMIC DNA]</scope>
    <source>
        <strain evidence="7 8">DSM 105096</strain>
    </source>
</reference>
<evidence type="ECO:0000256" key="3">
    <source>
        <dbReference type="ARBA" id="ARBA00022692"/>
    </source>
</evidence>
<comment type="subcellular location">
    <subcellularLocation>
        <location evidence="1">Cell membrane</location>
        <topology evidence="1">Multi-pass membrane protein</topology>
    </subcellularLocation>
</comment>
<evidence type="ECO:0000256" key="2">
    <source>
        <dbReference type="ARBA" id="ARBA00022475"/>
    </source>
</evidence>
<evidence type="ECO:0000313" key="7">
    <source>
        <dbReference type="EMBL" id="NJC26213.1"/>
    </source>
</evidence>
<dbReference type="InterPro" id="IPR050833">
    <property type="entry name" value="Poly_Biosynth_Transport"/>
</dbReference>
<sequence length="509" mass="56020">MSLKKLGGETIIYGLANILPRLLTFVLVTPFLTRAMVSEDYGVVGVLFMYIGLLTALLVFRMDTVVFRFASRAEHDARAVFVRAQTFVVAVVIVVVGLGLLLSNQVADWIHYPDRPSYVVVFLLAVAFDCLSAVPLARLRLERRAWLFVAVNLGATLLSLALLYLLLDFWPDWGTLLGLVYDPNYQVTYYLATIAIPAALRYLVLLLDGLYRYRLRPAKRLGNELLAKDNAGHAPVLRRMLIYSAPLTLVGVAGIFNALSGPYIIQEFMGGTTTENLYWSGQFSAALKLAVILNLFVTAFNYAAEPFFFRQAGNDLDKADKQIFADATRAYALVGVLACAGIMIFLPWLKVFIGDDLQEGLVVLPFLLAGNFCFGLYSNFSIAYKLTDKTYLGGAIALAGSLVCAGVGIFFIGAYGIIAPAAAMFACYLLMCALAWGVTWRYFPVAYPIGRIVVYVMVSCAVVYGALSQVQGFVGRIAVFLGLLAILGWLEKNWLRSVLRRKQPTNPAQ</sequence>
<dbReference type="RefSeq" id="WP_168036969.1">
    <property type="nucleotide sequence ID" value="NZ_JAATJH010000002.1"/>
</dbReference>
<keyword evidence="8" id="KW-1185">Reference proteome</keyword>
<evidence type="ECO:0000256" key="4">
    <source>
        <dbReference type="ARBA" id="ARBA00022989"/>
    </source>
</evidence>
<feature type="transmembrane region" description="Helical" evidence="6">
    <location>
        <begin position="80"/>
        <end position="103"/>
    </location>
</feature>
<feature type="transmembrane region" description="Helical" evidence="6">
    <location>
        <begin position="445"/>
        <end position="467"/>
    </location>
</feature>
<feature type="transmembrane region" description="Helical" evidence="6">
    <location>
        <begin position="41"/>
        <end position="60"/>
    </location>
</feature>
<feature type="transmembrane region" description="Helical" evidence="6">
    <location>
        <begin position="361"/>
        <end position="380"/>
    </location>
</feature>
<feature type="transmembrane region" description="Helical" evidence="6">
    <location>
        <begin position="187"/>
        <end position="211"/>
    </location>
</feature>
<accession>A0ABX0XAD3</accession>
<feature type="transmembrane region" description="Helical" evidence="6">
    <location>
        <begin position="330"/>
        <end position="349"/>
    </location>
</feature>
<name>A0ABX0XAD3_9BACT</name>